<feature type="region of interest" description="Disordered" evidence="6">
    <location>
        <begin position="1"/>
        <end position="23"/>
    </location>
</feature>
<evidence type="ECO:0000259" key="7">
    <source>
        <dbReference type="PROSITE" id="PS50199"/>
    </source>
</evidence>
<feature type="region of interest" description="Disordered" evidence="6">
    <location>
        <begin position="605"/>
        <end position="624"/>
    </location>
</feature>
<dbReference type="GO" id="GO:0008270">
    <property type="term" value="F:zinc ion binding"/>
    <property type="evidence" value="ECO:0007669"/>
    <property type="project" value="UniProtKB-KW"/>
</dbReference>
<keyword evidence="4" id="KW-0103">Bromodomain</keyword>
<reference evidence="8 9" key="1">
    <citation type="submission" date="2024-10" db="EMBL/GenBank/DDBJ databases">
        <title>Updated reference genomes for cyclostephanoid diatoms.</title>
        <authorList>
            <person name="Roberts W.R."/>
            <person name="Alverson A.J."/>
        </authorList>
    </citation>
    <scope>NUCLEOTIDE SEQUENCE [LARGE SCALE GENOMIC DNA]</scope>
    <source>
        <strain evidence="8 9">AJA232-27</strain>
    </source>
</reference>
<dbReference type="InterPro" id="IPR001876">
    <property type="entry name" value="Znf_RanBP2"/>
</dbReference>
<feature type="compositionally biased region" description="Low complexity" evidence="6">
    <location>
        <begin position="510"/>
        <end position="525"/>
    </location>
</feature>
<feature type="compositionally biased region" description="Basic and acidic residues" evidence="6">
    <location>
        <begin position="863"/>
        <end position="879"/>
    </location>
</feature>
<organism evidence="8 9">
    <name type="scientific">Discostella pseudostelligera</name>
    <dbReference type="NCBI Taxonomy" id="259834"/>
    <lineage>
        <taxon>Eukaryota</taxon>
        <taxon>Sar</taxon>
        <taxon>Stramenopiles</taxon>
        <taxon>Ochrophyta</taxon>
        <taxon>Bacillariophyta</taxon>
        <taxon>Coscinodiscophyceae</taxon>
        <taxon>Thalassiosirophycidae</taxon>
        <taxon>Stephanodiscales</taxon>
        <taxon>Stephanodiscaceae</taxon>
        <taxon>Discostella</taxon>
    </lineage>
</organism>
<dbReference type="Gene3D" id="1.20.920.10">
    <property type="entry name" value="Bromodomain-like"/>
    <property type="match status" value="1"/>
</dbReference>
<sequence>MMNYGGGSSSGGSSSDDAASSTNNNDAAAAAAAASRWENMLVGNYFGGGDFLNSHDDSAMAIANNSTTAATYDPNDRQQGYATACHLAAAVAGAGFPRHHGNNNGTTTTTTTSTTNNNLFYGYHAPTPPPPTTNNLRNGSPYSMFMTGGGSGNGGSSGGGGQQSHLSGGESGSGGGSSGGGLYHHNPQFDLQFPATSVQQQSTSSTSRRRRRQQHEDGASATSHTGYDQYSTNYDHGNYYNPVETTRIFDRIVTDDNANSGHHHHHHQHQHHPQQPHRNNNNYGTTAAGCGASPDDINLNEMEYCDALLRGVDDSNGNFSWFENVFTTMNGHGGGGGGNGGGGGRSVANNTTTTMTNDTHSAILRRNEYNNERSGISGMLQLFNEQNSGIMGSGADERLIFHGFGDSPQDTGRRMMSHQYQQQQQQTSHKERPWGDQGDRGGGHNNTALEAYIVAQLRQQQKQLHHDTKVEQMQQQHQRLQQRQHKETSRPHTSHSASEVRSSRHKLPKTTSSSSAASAATTSSSRLPSRADHSSLPSAQIDPILERISLTVTAVSLTPMSGNEVVRHIRNKTDDVITRFLPCVDFLVNCQQELRQGLALAQQQQQQQQQRGRRGASRNNTVITPRQFHTSYVAPLPNRFKRQYEPIMASEHLHHAIRSLESLVKDAAVATPQGIDHVKNAFLGGMRENQSWGLRKWLSEHGGAGSICNDVEEVMRHVKALKRDEETTKRLAEMLRPIARQAHDRLKKDVPSAYQEKSSAHPYLPFFHRLEACLKQMATYDPEEDDVICLEDSDDEDEDVTVLSKKTGAQAPVAATSRSPVPNRPTMAKDSFISKWADSFAEGGRGNDAKRSRLDLGAQTDNEDQHVGERCEDADRVEKGKPKEPEVICLVDSDDEEDESDSLAQKNAFNIDFGRLDSLSPPPPLARNNVADAPLNSSQHGTSAEAIITKEGEQWRCVQCTFLNEAFAKQCVMCNDDDSANGANSADDLANFLGGGSFLLEGESCNHSFNGSDQFLQVNCLTPTNHFTTGTDQHKWRALQSADARELECLAEHISGGGSLPNQAHMQTDQFWAKSDTFPQILLLFRSILQHPTSHRFLEPVNETQLFMMGSPEYTSIIKHPLCFHEIVSALSRSEDAVKHPYLTMRLSNGKLAVANMGELEHWNMWNGLHLIEAIDLVLLNSLAYNGSLENSGQLQIETESLRDLLWEGVNSMLKRLQPHRRRDHLPQRRSVDSGFVVVKADRR</sequence>
<feature type="compositionally biased region" description="Gly residues" evidence="6">
    <location>
        <begin position="1"/>
        <end position="10"/>
    </location>
</feature>
<comment type="caution">
    <text evidence="8">The sequence shown here is derived from an EMBL/GenBank/DDBJ whole genome shotgun (WGS) entry which is preliminary data.</text>
</comment>
<feature type="compositionally biased region" description="Basic and acidic residues" evidence="6">
    <location>
        <begin position="428"/>
        <end position="442"/>
    </location>
</feature>
<feature type="compositionally biased region" description="Polar residues" evidence="6">
    <location>
        <begin position="220"/>
        <end position="234"/>
    </location>
</feature>
<dbReference type="Proteomes" id="UP001530293">
    <property type="component" value="Unassembled WGS sequence"/>
</dbReference>
<feature type="compositionally biased region" description="Low complexity" evidence="6">
    <location>
        <begin position="102"/>
        <end position="118"/>
    </location>
</feature>
<feature type="region of interest" description="Disordered" evidence="6">
    <location>
        <begin position="459"/>
        <end position="538"/>
    </location>
</feature>
<feature type="compositionally biased region" description="Gly residues" evidence="6">
    <location>
        <begin position="147"/>
        <end position="162"/>
    </location>
</feature>
<name>A0ABD3M9M3_9STRA</name>
<feature type="region of interest" description="Disordered" evidence="6">
    <location>
        <begin position="843"/>
        <end position="879"/>
    </location>
</feature>
<evidence type="ECO:0000256" key="2">
    <source>
        <dbReference type="ARBA" id="ARBA00022771"/>
    </source>
</evidence>
<feature type="region of interest" description="Disordered" evidence="6">
    <location>
        <begin position="256"/>
        <end position="285"/>
    </location>
</feature>
<evidence type="ECO:0000313" key="9">
    <source>
        <dbReference type="Proteomes" id="UP001530293"/>
    </source>
</evidence>
<keyword evidence="2 5" id="KW-0863">Zinc-finger</keyword>
<dbReference type="SUPFAM" id="SSF47370">
    <property type="entry name" value="Bromodomain"/>
    <property type="match status" value="1"/>
</dbReference>
<proteinExistence type="predicted"/>
<evidence type="ECO:0000256" key="1">
    <source>
        <dbReference type="ARBA" id="ARBA00022723"/>
    </source>
</evidence>
<gene>
    <name evidence="8" type="ORF">ACHAWU_007861</name>
</gene>
<feature type="compositionally biased region" description="Basic and acidic residues" evidence="6">
    <location>
        <begin position="845"/>
        <end position="854"/>
    </location>
</feature>
<dbReference type="SUPFAM" id="SSF90209">
    <property type="entry name" value="Ran binding protein zinc finger-like"/>
    <property type="match status" value="1"/>
</dbReference>
<evidence type="ECO:0000313" key="8">
    <source>
        <dbReference type="EMBL" id="KAL3760795.1"/>
    </source>
</evidence>
<feature type="region of interest" description="Disordered" evidence="6">
    <location>
        <begin position="96"/>
        <end position="234"/>
    </location>
</feature>
<feature type="compositionally biased region" description="Basic residues" evidence="6">
    <location>
        <begin position="261"/>
        <end position="275"/>
    </location>
</feature>
<dbReference type="PROSITE" id="PS01358">
    <property type="entry name" value="ZF_RANBP2_1"/>
    <property type="match status" value="1"/>
</dbReference>
<dbReference type="SMART" id="SM00547">
    <property type="entry name" value="ZnF_RBZ"/>
    <property type="match status" value="1"/>
</dbReference>
<feature type="domain" description="RanBP2-type" evidence="7">
    <location>
        <begin position="950"/>
        <end position="980"/>
    </location>
</feature>
<dbReference type="InterPro" id="IPR036443">
    <property type="entry name" value="Znf_RanBP2_sf"/>
</dbReference>
<accession>A0ABD3M9M3</accession>
<keyword evidence="3" id="KW-0862">Zinc</keyword>
<feature type="compositionally biased region" description="Low complexity" evidence="6">
    <location>
        <begin position="472"/>
        <end position="481"/>
    </location>
</feature>
<feature type="region of interest" description="Disordered" evidence="6">
    <location>
        <begin position="403"/>
        <end position="445"/>
    </location>
</feature>
<dbReference type="AlphaFoldDB" id="A0ABD3M9M3"/>
<keyword evidence="9" id="KW-1185">Reference proteome</keyword>
<evidence type="ECO:0000256" key="5">
    <source>
        <dbReference type="PROSITE-ProRule" id="PRU00322"/>
    </source>
</evidence>
<evidence type="ECO:0000256" key="6">
    <source>
        <dbReference type="SAM" id="MobiDB-lite"/>
    </source>
</evidence>
<dbReference type="EMBL" id="JALLBG020000171">
    <property type="protein sequence ID" value="KAL3760795.1"/>
    <property type="molecule type" value="Genomic_DNA"/>
</dbReference>
<feature type="compositionally biased region" description="Low complexity" evidence="6">
    <location>
        <begin position="11"/>
        <end position="23"/>
    </location>
</feature>
<dbReference type="InterPro" id="IPR036427">
    <property type="entry name" value="Bromodomain-like_sf"/>
</dbReference>
<dbReference type="PROSITE" id="PS50199">
    <property type="entry name" value="ZF_RANBP2_2"/>
    <property type="match status" value="1"/>
</dbReference>
<evidence type="ECO:0000256" key="3">
    <source>
        <dbReference type="ARBA" id="ARBA00022833"/>
    </source>
</evidence>
<keyword evidence="1" id="KW-0479">Metal-binding</keyword>
<feature type="compositionally biased region" description="Gly residues" evidence="6">
    <location>
        <begin position="169"/>
        <end position="182"/>
    </location>
</feature>
<protein>
    <recommendedName>
        <fullName evidence="7">RanBP2-type domain-containing protein</fullName>
    </recommendedName>
</protein>
<feature type="compositionally biased region" description="Low complexity" evidence="6">
    <location>
        <begin position="196"/>
        <end position="206"/>
    </location>
</feature>
<evidence type="ECO:0000256" key="4">
    <source>
        <dbReference type="ARBA" id="ARBA00023117"/>
    </source>
</evidence>